<evidence type="ECO:0000259" key="2">
    <source>
        <dbReference type="Pfam" id="PF17733"/>
    </source>
</evidence>
<dbReference type="Proteomes" id="UP001378960">
    <property type="component" value="Unassembled WGS sequence"/>
</dbReference>
<sequence>MDQSDIYRAFESFDFDKCANYGPTLTAVREQHAQQLDERGEKPTPEDDEQLILQTKAYIFCTETDNILELSDYAQWKLQEEESKVTNSYEEVVEMILQNKPVPGIQQIPTTLHDESEASETKLSARPKPWESKDN</sequence>
<dbReference type="InterPro" id="IPR058841">
    <property type="entry name" value="HTH_76"/>
</dbReference>
<comment type="caution">
    <text evidence="4">The sequence shown here is derived from an EMBL/GenBank/DDBJ whole genome shotgun (WGS) entry which is preliminary data.</text>
</comment>
<evidence type="ECO:0000313" key="5">
    <source>
        <dbReference type="Proteomes" id="UP001378960"/>
    </source>
</evidence>
<dbReference type="InterPro" id="IPR040554">
    <property type="entry name" value="KPWE_PEX14_dom"/>
</dbReference>
<organism evidence="4 5">
    <name type="scientific">Pichia kluyveri</name>
    <name type="common">Yeast</name>
    <dbReference type="NCBI Taxonomy" id="36015"/>
    <lineage>
        <taxon>Eukaryota</taxon>
        <taxon>Fungi</taxon>
        <taxon>Dikarya</taxon>
        <taxon>Ascomycota</taxon>
        <taxon>Saccharomycotina</taxon>
        <taxon>Pichiomycetes</taxon>
        <taxon>Pichiales</taxon>
        <taxon>Pichiaceae</taxon>
        <taxon>Pichia</taxon>
    </lineage>
</organism>
<dbReference type="Pfam" id="PF17733">
    <property type="entry name" value="KPWE_dom"/>
    <property type="match status" value="1"/>
</dbReference>
<evidence type="ECO:0000313" key="4">
    <source>
        <dbReference type="EMBL" id="GMM45135.1"/>
    </source>
</evidence>
<feature type="region of interest" description="Disordered" evidence="1">
    <location>
        <begin position="105"/>
        <end position="135"/>
    </location>
</feature>
<reference evidence="4 5" key="1">
    <citation type="journal article" date="2023" name="Elife">
        <title>Identification of key yeast species and microbe-microbe interactions impacting larval growth of Drosophila in the wild.</title>
        <authorList>
            <person name="Mure A."/>
            <person name="Sugiura Y."/>
            <person name="Maeda R."/>
            <person name="Honda K."/>
            <person name="Sakurai N."/>
            <person name="Takahashi Y."/>
            <person name="Watada M."/>
            <person name="Katoh T."/>
            <person name="Gotoh A."/>
            <person name="Gotoh Y."/>
            <person name="Taniguchi I."/>
            <person name="Nakamura K."/>
            <person name="Hayashi T."/>
            <person name="Katayama T."/>
            <person name="Uemura T."/>
            <person name="Hattori Y."/>
        </authorList>
    </citation>
    <scope>NUCLEOTIDE SEQUENCE [LARGE SCALE GENOMIC DNA]</scope>
    <source>
        <strain evidence="4 5">PK-24</strain>
    </source>
</reference>
<evidence type="ECO:0000256" key="1">
    <source>
        <dbReference type="SAM" id="MobiDB-lite"/>
    </source>
</evidence>
<dbReference type="PANTHER" id="PTHR36855:SF1">
    <property type="entry name" value="PEROXISOME MEMBRANE ANCHOR PROTEIN PEX14P N-TERMINAL DOMAIN-CONTAINING PROTEIN"/>
    <property type="match status" value="1"/>
</dbReference>
<dbReference type="PANTHER" id="PTHR36855">
    <property type="entry name" value="CHROMOSOME 10, WHOLE GENOME SHOTGUN SEQUENCE"/>
    <property type="match status" value="1"/>
</dbReference>
<protein>
    <submittedName>
        <fullName evidence="4">Uncharacterized protein</fullName>
    </submittedName>
</protein>
<gene>
    <name evidence="4" type="ORF">DAPK24_017100</name>
</gene>
<feature type="domain" description="Peroxisomal membrane protein PEX14-like KPWE" evidence="2">
    <location>
        <begin position="87"/>
        <end position="131"/>
    </location>
</feature>
<dbReference type="EMBL" id="BTGB01000002">
    <property type="protein sequence ID" value="GMM45135.1"/>
    <property type="molecule type" value="Genomic_DNA"/>
</dbReference>
<name>A0AAV5R1J2_PICKL</name>
<dbReference type="Pfam" id="PF25871">
    <property type="entry name" value="HTH_76"/>
    <property type="match status" value="1"/>
</dbReference>
<accession>A0AAV5R1J2</accession>
<keyword evidence="5" id="KW-1185">Reference proteome</keyword>
<evidence type="ECO:0000259" key="3">
    <source>
        <dbReference type="Pfam" id="PF25871"/>
    </source>
</evidence>
<proteinExistence type="predicted"/>
<dbReference type="AlphaFoldDB" id="A0AAV5R1J2"/>
<feature type="domain" description="PEX14-like helix-turn-helix" evidence="3">
    <location>
        <begin position="5"/>
        <end position="80"/>
    </location>
</feature>